<dbReference type="RefSeq" id="WP_344336214.1">
    <property type="nucleotide sequence ID" value="NZ_BAAAPZ010000004.1"/>
</dbReference>
<accession>A0ABN2WIX8</accession>
<dbReference type="InterPro" id="IPR004697">
    <property type="entry name" value="AbgT"/>
</dbReference>
<proteinExistence type="predicted"/>
<evidence type="ECO:0000313" key="2">
    <source>
        <dbReference type="EMBL" id="GAA2093578.1"/>
    </source>
</evidence>
<dbReference type="PANTHER" id="PTHR30282">
    <property type="entry name" value="P-AMINOBENZOYL GLUTAMATE TRANSPORTER"/>
    <property type="match status" value="1"/>
</dbReference>
<comment type="caution">
    <text evidence="2">The sequence shown here is derived from an EMBL/GenBank/DDBJ whole genome shotgun (WGS) entry which is preliminary data.</text>
</comment>
<feature type="transmembrane region" description="Helical" evidence="1">
    <location>
        <begin position="135"/>
        <end position="166"/>
    </location>
</feature>
<feature type="transmembrane region" description="Helical" evidence="1">
    <location>
        <begin position="224"/>
        <end position="246"/>
    </location>
</feature>
<keyword evidence="1" id="KW-0472">Membrane</keyword>
<feature type="transmembrane region" description="Helical" evidence="1">
    <location>
        <begin position="356"/>
        <end position="375"/>
    </location>
</feature>
<feature type="transmembrane region" description="Helical" evidence="1">
    <location>
        <begin position="95"/>
        <end position="114"/>
    </location>
</feature>
<dbReference type="Pfam" id="PF03806">
    <property type="entry name" value="ABG_transport"/>
    <property type="match status" value="1"/>
</dbReference>
<gene>
    <name evidence="2" type="ORF">GCM10009823_12030</name>
</gene>
<feature type="transmembrane region" description="Helical" evidence="1">
    <location>
        <begin position="395"/>
        <end position="415"/>
    </location>
</feature>
<dbReference type="PANTHER" id="PTHR30282:SF0">
    <property type="entry name" value="P-AMINOBENZOYL-GLUTAMATE TRANSPORT PROTEIN"/>
    <property type="match status" value="1"/>
</dbReference>
<keyword evidence="1" id="KW-0812">Transmembrane</keyword>
<evidence type="ECO:0000313" key="3">
    <source>
        <dbReference type="Proteomes" id="UP001500984"/>
    </source>
</evidence>
<feature type="transmembrane region" description="Helical" evidence="1">
    <location>
        <begin position="483"/>
        <end position="508"/>
    </location>
</feature>
<dbReference type="Proteomes" id="UP001500984">
    <property type="component" value="Unassembled WGS sequence"/>
</dbReference>
<feature type="transmembrane region" description="Helical" evidence="1">
    <location>
        <begin position="422"/>
        <end position="439"/>
    </location>
</feature>
<sequence length="519" mass="54884">MATPPVLRASEDSSLSGGMRRLFRVLEVIEAVGNKLPHSFWLFWILSAILAVVSALLAAGGVEVTPPGETEAVSVQSMLSGEGAAMVFGTALENFASFAPLPIIVSVIIGVAVAERSGVLATLLRITIERLPATWVTFSVAFAGMISHVMFDAAFIVLLPLAALAFRSVGRSPVLGILVAFGSISAGYNASPLVTPSDAILSSLSTEAARIVDPEYVVSPLGNYFWAIASSIVLSITITLVVELALAKRADLQADVDALEDDGARLSVSSRERRALLTSFAVLAVYVLVIVAALVPEGSPLRGEDGGLVQSVVMKNIAVFIGLGFVLLGVVYGRMVGEFTSLRDVPEAMAGGLRTLAPVLVLFFAISQFLAYFKWTGIGTVIAVNGAGWLQTAGMPPLLLFILAILLISVMNIIITSGSAMWSLLAPILIPMFMYLSIPPETTQLVYRIADSCTNAITPMSAYFVLALGMVQQYRKSAGIGTVVSFTLPLAMSMLAVWTVLFVVWYLLGLPIGPGVSIR</sequence>
<name>A0ABN2WIX8_9MICO</name>
<feature type="transmembrane region" description="Helical" evidence="1">
    <location>
        <begin position="275"/>
        <end position="296"/>
    </location>
</feature>
<feature type="transmembrane region" description="Helical" evidence="1">
    <location>
        <begin position="40"/>
        <end position="59"/>
    </location>
</feature>
<feature type="transmembrane region" description="Helical" evidence="1">
    <location>
        <begin position="316"/>
        <end position="335"/>
    </location>
</feature>
<reference evidence="2 3" key="1">
    <citation type="journal article" date="2019" name="Int. J. Syst. Evol. Microbiol.">
        <title>The Global Catalogue of Microorganisms (GCM) 10K type strain sequencing project: providing services to taxonomists for standard genome sequencing and annotation.</title>
        <authorList>
            <consortium name="The Broad Institute Genomics Platform"/>
            <consortium name="The Broad Institute Genome Sequencing Center for Infectious Disease"/>
            <person name="Wu L."/>
            <person name="Ma J."/>
        </authorList>
    </citation>
    <scope>NUCLEOTIDE SEQUENCE [LARGE SCALE GENOMIC DNA]</scope>
    <source>
        <strain evidence="2 3">JCM 15900</strain>
    </source>
</reference>
<evidence type="ECO:0000256" key="1">
    <source>
        <dbReference type="SAM" id="Phobius"/>
    </source>
</evidence>
<dbReference type="EMBL" id="BAAAPZ010000004">
    <property type="protein sequence ID" value="GAA2093578.1"/>
    <property type="molecule type" value="Genomic_DNA"/>
</dbReference>
<protein>
    <submittedName>
        <fullName evidence="2">AbgT family transporter</fullName>
    </submittedName>
</protein>
<keyword evidence="1" id="KW-1133">Transmembrane helix</keyword>
<keyword evidence="3" id="KW-1185">Reference proteome</keyword>
<feature type="transmembrane region" description="Helical" evidence="1">
    <location>
        <begin position="445"/>
        <end position="471"/>
    </location>
</feature>
<organism evidence="2 3">
    <name type="scientific">Brevibacterium salitolerans</name>
    <dbReference type="NCBI Taxonomy" id="1403566"/>
    <lineage>
        <taxon>Bacteria</taxon>
        <taxon>Bacillati</taxon>
        <taxon>Actinomycetota</taxon>
        <taxon>Actinomycetes</taxon>
        <taxon>Micrococcales</taxon>
        <taxon>Brevibacteriaceae</taxon>
        <taxon>Brevibacterium</taxon>
    </lineage>
</organism>